<reference evidence="7 8" key="1">
    <citation type="submission" date="2019-07" db="EMBL/GenBank/DDBJ databases">
        <title>Ln-dependent methylotrophs.</title>
        <authorList>
            <person name="Tani A."/>
        </authorList>
    </citation>
    <scope>NUCLEOTIDE SEQUENCE [LARGE SCALE GENOMIC DNA]</scope>
    <source>
        <strain evidence="7 8">SM89A</strain>
    </source>
</reference>
<protein>
    <submittedName>
        <fullName evidence="7">AAA family ATPase</fullName>
    </submittedName>
</protein>
<proteinExistence type="predicted"/>
<dbReference type="PANTHER" id="PTHR11070">
    <property type="entry name" value="UVRD / RECB / PCRA DNA HELICASE FAMILY MEMBER"/>
    <property type="match status" value="1"/>
</dbReference>
<dbReference type="InterPro" id="IPR014016">
    <property type="entry name" value="UvrD-like_ATP-bd"/>
</dbReference>
<dbReference type="GO" id="GO:0003677">
    <property type="term" value="F:DNA binding"/>
    <property type="evidence" value="ECO:0007669"/>
    <property type="project" value="InterPro"/>
</dbReference>
<dbReference type="EMBL" id="VJMF01000003">
    <property type="protein sequence ID" value="TRL38251.1"/>
    <property type="molecule type" value="Genomic_DNA"/>
</dbReference>
<dbReference type="InterPro" id="IPR000212">
    <property type="entry name" value="DNA_helicase_UvrD/REP"/>
</dbReference>
<evidence type="ECO:0000256" key="1">
    <source>
        <dbReference type="ARBA" id="ARBA00022741"/>
    </source>
</evidence>
<keyword evidence="3 5" id="KW-0347">Helicase</keyword>
<evidence type="ECO:0000313" key="7">
    <source>
        <dbReference type="EMBL" id="TRL38251.1"/>
    </source>
</evidence>
<dbReference type="Proteomes" id="UP000316781">
    <property type="component" value="Unassembled WGS sequence"/>
</dbReference>
<organism evidence="7 8">
    <name type="scientific">Methylosinus sporium</name>
    <dbReference type="NCBI Taxonomy" id="428"/>
    <lineage>
        <taxon>Bacteria</taxon>
        <taxon>Pseudomonadati</taxon>
        <taxon>Pseudomonadota</taxon>
        <taxon>Alphaproteobacteria</taxon>
        <taxon>Hyphomicrobiales</taxon>
        <taxon>Methylocystaceae</taxon>
        <taxon>Methylosinus</taxon>
    </lineage>
</organism>
<comment type="caution">
    <text evidence="7">The sequence shown here is derived from an EMBL/GenBank/DDBJ whole genome shotgun (WGS) entry which is preliminary data.</text>
</comment>
<dbReference type="GO" id="GO:0005524">
    <property type="term" value="F:ATP binding"/>
    <property type="evidence" value="ECO:0007669"/>
    <property type="project" value="UniProtKB-UniRule"/>
</dbReference>
<dbReference type="PROSITE" id="PS51198">
    <property type="entry name" value="UVRD_HELICASE_ATP_BIND"/>
    <property type="match status" value="1"/>
</dbReference>
<evidence type="ECO:0000256" key="3">
    <source>
        <dbReference type="ARBA" id="ARBA00022806"/>
    </source>
</evidence>
<dbReference type="GO" id="GO:0016787">
    <property type="term" value="F:hydrolase activity"/>
    <property type="evidence" value="ECO:0007669"/>
    <property type="project" value="UniProtKB-UniRule"/>
</dbReference>
<keyword evidence="1 5" id="KW-0547">Nucleotide-binding</keyword>
<evidence type="ECO:0000256" key="5">
    <source>
        <dbReference type="PROSITE-ProRule" id="PRU00560"/>
    </source>
</evidence>
<evidence type="ECO:0000313" key="8">
    <source>
        <dbReference type="Proteomes" id="UP000316781"/>
    </source>
</evidence>
<feature type="binding site" evidence="5">
    <location>
        <begin position="38"/>
        <end position="45"/>
    </location>
    <ligand>
        <name>ATP</name>
        <dbReference type="ChEBI" id="CHEBI:30616"/>
    </ligand>
</feature>
<sequence>MTAVAYLEKLNAEQRRAVEHGLADGLSASVGSPLLIIAGAGSGKTNTLAHRVAHLIVRGADPQRMLLMTFSRRAAAEMTRQAERICAEALGAKGGGDVLAWAGTFHAIGARLLRETAAYKKREPGASVRSFQIGLTHGIRHKLHAMKTERDATNRASGTRELVPIKHNVIEEELAKLGLSFHAKPQGRRRKVTLDDYEAGVDAGRQFEPHCSVEGT</sequence>
<dbReference type="CDD" id="cd17932">
    <property type="entry name" value="DEXQc_UvrD"/>
    <property type="match status" value="1"/>
</dbReference>
<dbReference type="PANTHER" id="PTHR11070:SF3">
    <property type="entry name" value="DNA 3'-5' HELICASE"/>
    <property type="match status" value="1"/>
</dbReference>
<keyword evidence="4 5" id="KW-0067">ATP-binding</keyword>
<gene>
    <name evidence="7" type="ORF">FM996_00640</name>
</gene>
<dbReference type="GO" id="GO:0000725">
    <property type="term" value="P:recombinational repair"/>
    <property type="evidence" value="ECO:0007669"/>
    <property type="project" value="TreeGrafter"/>
</dbReference>
<accession>A0A549T8Q3</accession>
<evidence type="ECO:0000259" key="6">
    <source>
        <dbReference type="PROSITE" id="PS51198"/>
    </source>
</evidence>
<dbReference type="GO" id="GO:0043138">
    <property type="term" value="F:3'-5' DNA helicase activity"/>
    <property type="evidence" value="ECO:0007669"/>
    <property type="project" value="TreeGrafter"/>
</dbReference>
<dbReference type="SUPFAM" id="SSF52540">
    <property type="entry name" value="P-loop containing nucleoside triphosphate hydrolases"/>
    <property type="match status" value="1"/>
</dbReference>
<dbReference type="Gene3D" id="3.40.50.300">
    <property type="entry name" value="P-loop containing nucleotide triphosphate hydrolases"/>
    <property type="match status" value="1"/>
</dbReference>
<feature type="domain" description="UvrD-like helicase ATP-binding" evidence="6">
    <location>
        <begin position="17"/>
        <end position="216"/>
    </location>
</feature>
<dbReference type="AlphaFoldDB" id="A0A549T8Q3"/>
<evidence type="ECO:0000256" key="4">
    <source>
        <dbReference type="ARBA" id="ARBA00022840"/>
    </source>
</evidence>
<evidence type="ECO:0000256" key="2">
    <source>
        <dbReference type="ARBA" id="ARBA00022801"/>
    </source>
</evidence>
<dbReference type="InterPro" id="IPR027417">
    <property type="entry name" value="P-loop_NTPase"/>
</dbReference>
<dbReference type="GO" id="GO:0005829">
    <property type="term" value="C:cytosol"/>
    <property type="evidence" value="ECO:0007669"/>
    <property type="project" value="TreeGrafter"/>
</dbReference>
<name>A0A549T8Q3_METSR</name>
<keyword evidence="2 5" id="KW-0378">Hydrolase</keyword>
<dbReference type="Pfam" id="PF00580">
    <property type="entry name" value="UvrD-helicase"/>
    <property type="match status" value="1"/>
</dbReference>